<keyword evidence="11" id="KW-1185">Reference proteome</keyword>
<dbReference type="Proteomes" id="UP000832011">
    <property type="component" value="Chromosome"/>
</dbReference>
<evidence type="ECO:0000256" key="2">
    <source>
        <dbReference type="ARBA" id="ARBA00007613"/>
    </source>
</evidence>
<keyword evidence="5 9" id="KW-0732">Signal</keyword>
<keyword evidence="8 9" id="KW-0449">Lipoprotein</keyword>
<dbReference type="InterPro" id="IPR010131">
    <property type="entry name" value="MdtP/NodT-like"/>
</dbReference>
<keyword evidence="6 9" id="KW-0472">Membrane</keyword>
<evidence type="ECO:0000313" key="11">
    <source>
        <dbReference type="Proteomes" id="UP000832011"/>
    </source>
</evidence>
<evidence type="ECO:0000256" key="3">
    <source>
        <dbReference type="ARBA" id="ARBA00022452"/>
    </source>
</evidence>
<dbReference type="SUPFAM" id="SSF56954">
    <property type="entry name" value="Outer membrane efflux proteins (OEP)"/>
    <property type="match status" value="1"/>
</dbReference>
<evidence type="ECO:0000313" key="10">
    <source>
        <dbReference type="EMBL" id="UOO88013.1"/>
    </source>
</evidence>
<dbReference type="RefSeq" id="WP_058356550.1">
    <property type="nucleotide sequence ID" value="NZ_CABKVG010000009.1"/>
</dbReference>
<evidence type="ECO:0000256" key="8">
    <source>
        <dbReference type="ARBA" id="ARBA00023288"/>
    </source>
</evidence>
<reference evidence="10 11" key="1">
    <citation type="journal article" date="2022" name="Res Sq">
        <title>Evolution of multicellular longitudinally dividing oral cavity symbionts (Neisseriaceae).</title>
        <authorList>
            <person name="Nyongesa S."/>
            <person name="Weber P."/>
            <person name="Bernet E."/>
            <person name="Pullido F."/>
            <person name="Nieckarz M."/>
            <person name="Delaby M."/>
            <person name="Nieves C."/>
            <person name="Viehboeck T."/>
            <person name="Krause N."/>
            <person name="Rivera-Millot A."/>
            <person name="Nakamura A."/>
            <person name="Vischer N."/>
            <person name="VanNieuwenhze M."/>
            <person name="Brun Y."/>
            <person name="Cava F."/>
            <person name="Bulgheresi S."/>
            <person name="Veyrier F."/>
        </authorList>
    </citation>
    <scope>NUCLEOTIDE SEQUENCE [LARGE SCALE GENOMIC DNA]</scope>
    <source>
        <strain evidence="10 11">SN4</strain>
    </source>
</reference>
<evidence type="ECO:0000256" key="9">
    <source>
        <dbReference type="RuleBase" id="RU362097"/>
    </source>
</evidence>
<evidence type="ECO:0000256" key="7">
    <source>
        <dbReference type="ARBA" id="ARBA00023139"/>
    </source>
</evidence>
<gene>
    <name evidence="10" type="ORF">LVJ82_10970</name>
</gene>
<dbReference type="InterPro" id="IPR003423">
    <property type="entry name" value="OMP_efflux"/>
</dbReference>
<feature type="signal peptide" evidence="9">
    <location>
        <begin position="1"/>
        <end position="21"/>
    </location>
</feature>
<dbReference type="Gene3D" id="2.20.200.10">
    <property type="entry name" value="Outer membrane efflux proteins (OEP)"/>
    <property type="match status" value="1"/>
</dbReference>
<dbReference type="PANTHER" id="PTHR30203:SF20">
    <property type="entry name" value="MULTIDRUG RESISTANCE OUTER MEMBRANE PROTEIN MDTP-RELATED"/>
    <property type="match status" value="1"/>
</dbReference>
<evidence type="ECO:0000256" key="5">
    <source>
        <dbReference type="ARBA" id="ARBA00022729"/>
    </source>
</evidence>
<evidence type="ECO:0000256" key="4">
    <source>
        <dbReference type="ARBA" id="ARBA00022692"/>
    </source>
</evidence>
<keyword evidence="7 9" id="KW-0564">Palmitate</keyword>
<accession>A0ABY4DWW0</accession>
<name>A0ABY4DWW0_9NEIS</name>
<evidence type="ECO:0000256" key="6">
    <source>
        <dbReference type="ARBA" id="ARBA00023136"/>
    </source>
</evidence>
<keyword evidence="4 9" id="KW-0812">Transmembrane</keyword>
<comment type="similarity">
    <text evidence="2 9">Belongs to the outer membrane factor (OMF) (TC 1.B.17) family.</text>
</comment>
<dbReference type="NCBIfam" id="TIGR01845">
    <property type="entry name" value="outer_NodT"/>
    <property type="match status" value="1"/>
</dbReference>
<organism evidence="10 11">
    <name type="scientific">Vitreoscilla massiliensis</name>
    <dbReference type="NCBI Taxonomy" id="1689272"/>
    <lineage>
        <taxon>Bacteria</taxon>
        <taxon>Pseudomonadati</taxon>
        <taxon>Pseudomonadota</taxon>
        <taxon>Betaproteobacteria</taxon>
        <taxon>Neisseriales</taxon>
        <taxon>Neisseriaceae</taxon>
        <taxon>Vitreoscilla</taxon>
    </lineage>
</organism>
<evidence type="ECO:0000256" key="1">
    <source>
        <dbReference type="ARBA" id="ARBA00004370"/>
    </source>
</evidence>
<dbReference type="PANTHER" id="PTHR30203">
    <property type="entry name" value="OUTER MEMBRANE CATION EFFLUX PROTEIN"/>
    <property type="match status" value="1"/>
</dbReference>
<comment type="subcellular location">
    <subcellularLocation>
        <location evidence="9">Cell membrane</location>
        <topology evidence="9">Lipid-anchor</topology>
    </subcellularLocation>
    <subcellularLocation>
        <location evidence="1">Membrane</location>
    </subcellularLocation>
</comment>
<dbReference type="Gene3D" id="1.20.1600.10">
    <property type="entry name" value="Outer membrane efflux proteins (OEP)"/>
    <property type="match status" value="1"/>
</dbReference>
<keyword evidence="3 9" id="KW-1134">Transmembrane beta strand</keyword>
<sequence>MHHTQKIWMALAVAALLSACAPMGQQKPLAHAIDATSLQLSHGQLPHTQTEFWQQLNDPVLNQLMAQTLQDAPDLAATRARIDGAAAQYGLARSQTGPHIEADATYNRQRFSEYGMYAGLFGGQYMNSFDLSLKGAWEFDFWGKHRAQMAAAIGQQNALQYELEQTRLMLAQAVLTQYVQWQNLLRQQQVLQRRIAVQKNAAGLMLNREHAGLLAGSDVYPLQMGAHQLQAQIAQIDGQIDAIKHALAALSGQAPDALRNVQPTMWKTVPTVAAANVTADLLGQRPDIAAQRETLQAASANIKAAKAEFYPNVKISGLVGLSSIEIGNLLETGAKVVNILPAVTLPIFNSGALKAQLAQSHAQYDLQAAQYNKTVLTALREAADALSDAQATAKQSQERLAAWQLLQKASNAKAARVRAGLDNKLSMWQQQDDALAAEGLYQSALTAQRLAWVNTQITLGGGFNAAANHSESAGM</sequence>
<protein>
    <submittedName>
        <fullName evidence="10">Efflux transporter outer membrane subunit</fullName>
    </submittedName>
</protein>
<proteinExistence type="inferred from homology"/>
<feature type="chain" id="PRO_5044994085" evidence="9">
    <location>
        <begin position="22"/>
        <end position="475"/>
    </location>
</feature>
<dbReference type="PROSITE" id="PS51257">
    <property type="entry name" value="PROKAR_LIPOPROTEIN"/>
    <property type="match status" value="1"/>
</dbReference>
<dbReference type="EMBL" id="CP091511">
    <property type="protein sequence ID" value="UOO88013.1"/>
    <property type="molecule type" value="Genomic_DNA"/>
</dbReference>
<dbReference type="Pfam" id="PF02321">
    <property type="entry name" value="OEP"/>
    <property type="match status" value="2"/>
</dbReference>